<dbReference type="InterPro" id="IPR043128">
    <property type="entry name" value="Rev_trsase/Diguanyl_cyclase"/>
</dbReference>
<feature type="compositionally biased region" description="Low complexity" evidence="1">
    <location>
        <begin position="210"/>
        <end position="221"/>
    </location>
</feature>
<dbReference type="Pfam" id="PF17919">
    <property type="entry name" value="RT_RNaseH_2"/>
    <property type="match status" value="1"/>
</dbReference>
<dbReference type="PANTHER" id="PTHR33064:SF37">
    <property type="entry name" value="RIBONUCLEASE H"/>
    <property type="match status" value="1"/>
</dbReference>
<dbReference type="Proteomes" id="UP000478052">
    <property type="component" value="Unassembled WGS sequence"/>
</dbReference>
<feature type="domain" description="Reverse transcriptase" evidence="2">
    <location>
        <begin position="416"/>
        <end position="716"/>
    </location>
</feature>
<dbReference type="InterPro" id="IPR041577">
    <property type="entry name" value="RT_RNaseH_2"/>
</dbReference>
<evidence type="ECO:0000313" key="3">
    <source>
        <dbReference type="EMBL" id="KAF0751603.1"/>
    </source>
</evidence>
<accession>A0A6G0Y9S1</accession>
<evidence type="ECO:0000256" key="1">
    <source>
        <dbReference type="SAM" id="MobiDB-lite"/>
    </source>
</evidence>
<dbReference type="CDD" id="cd01647">
    <property type="entry name" value="RT_LTR"/>
    <property type="match status" value="1"/>
</dbReference>
<keyword evidence="4" id="KW-1185">Reference proteome</keyword>
<dbReference type="FunFam" id="3.30.70.270:FF:000026">
    <property type="entry name" value="Transposon Ty3-G Gag-Pol polyprotein"/>
    <property type="match status" value="1"/>
</dbReference>
<dbReference type="OrthoDB" id="6598895at2759"/>
<dbReference type="InterPro" id="IPR051320">
    <property type="entry name" value="Viral_Replic_Matur_Polypro"/>
</dbReference>
<dbReference type="InterPro" id="IPR043502">
    <property type="entry name" value="DNA/RNA_pol_sf"/>
</dbReference>
<evidence type="ECO:0000313" key="4">
    <source>
        <dbReference type="Proteomes" id="UP000478052"/>
    </source>
</evidence>
<feature type="region of interest" description="Disordered" evidence="1">
    <location>
        <begin position="185"/>
        <end position="231"/>
    </location>
</feature>
<proteinExistence type="predicted"/>
<dbReference type="Pfam" id="PF00078">
    <property type="entry name" value="RVT_1"/>
    <property type="match status" value="1"/>
</dbReference>
<reference evidence="3 4" key="1">
    <citation type="submission" date="2019-08" db="EMBL/GenBank/DDBJ databases">
        <title>Whole genome of Aphis craccivora.</title>
        <authorList>
            <person name="Voronova N.V."/>
            <person name="Shulinski R.S."/>
            <person name="Bandarenka Y.V."/>
            <person name="Zhorov D.G."/>
            <person name="Warner D."/>
        </authorList>
    </citation>
    <scope>NUCLEOTIDE SEQUENCE [LARGE SCALE GENOMIC DNA]</scope>
    <source>
        <strain evidence="3">180601</strain>
        <tissue evidence="3">Whole Body</tissue>
    </source>
</reference>
<dbReference type="SUPFAM" id="SSF56672">
    <property type="entry name" value="DNA/RNA polymerases"/>
    <property type="match status" value="1"/>
</dbReference>
<organism evidence="3 4">
    <name type="scientific">Aphis craccivora</name>
    <name type="common">Cowpea aphid</name>
    <dbReference type="NCBI Taxonomy" id="307492"/>
    <lineage>
        <taxon>Eukaryota</taxon>
        <taxon>Metazoa</taxon>
        <taxon>Ecdysozoa</taxon>
        <taxon>Arthropoda</taxon>
        <taxon>Hexapoda</taxon>
        <taxon>Insecta</taxon>
        <taxon>Pterygota</taxon>
        <taxon>Neoptera</taxon>
        <taxon>Paraneoptera</taxon>
        <taxon>Hemiptera</taxon>
        <taxon>Sternorrhyncha</taxon>
        <taxon>Aphidomorpha</taxon>
        <taxon>Aphidoidea</taxon>
        <taxon>Aphididae</taxon>
        <taxon>Aphidini</taxon>
        <taxon>Aphis</taxon>
        <taxon>Aphis</taxon>
    </lineage>
</organism>
<dbReference type="Gene3D" id="3.10.10.10">
    <property type="entry name" value="HIV Type 1 Reverse Transcriptase, subunit A, domain 1"/>
    <property type="match status" value="1"/>
</dbReference>
<dbReference type="GO" id="GO:0071897">
    <property type="term" value="P:DNA biosynthetic process"/>
    <property type="evidence" value="ECO:0007669"/>
    <property type="project" value="UniProtKB-ARBA"/>
</dbReference>
<dbReference type="Gene3D" id="3.30.70.270">
    <property type="match status" value="2"/>
</dbReference>
<sequence length="834" mass="93810">MSTDGNVSSNDTLQSLLEILVNNTIQSSTINNAYQIMPDLSQAIGDFNGECEIGGEAMAWLAKPECHSNAAQMAQRINTANGPSAYGRSSARLAIDFSQRFAQMQSRIQNKGEAITAYFHNKVRRCKAVNLNFEDIKEQVLIGLSLHDLARSLLVAKHADEDELLADIMAFERIQKRRADIHVVDKPGWRPKPMEEFDKGGPKTVGNPVNDNTSSNQSSNQRDCPEPRQVKPKCESCHWSGGKHKACTVASTSTNESAYCTYPRPQHELVTDSDKILHEKRIIINGINELTGLIDSGSSVCIMKESVGRRFGISWTNNDSTIMGFGANAETMAIGKAVLNLQPWCEAPEISYVKYENTLTYYNTIAFPFITSNATSTDSTDRLLSRETKRLEAQKITLVTAMVSGREIQVPVRNQTEQDLEIRVNEVIARRVAIVPAPQVEPEQLNRLLTYDDIEKPESLNSERQVELLDILNKHRTCFATSMDELGCTNIGTMDITLKPGSVPYAAKPYRVSRDEREEIRRHIQTWREHGIVEDTTSPHAAPVLLVRKKKYPYRYWVDPLPNIDDLLEVVAGSQMFTALDLAHGYLQIPLAESARPLTGFITPEGTGQFTRMVFGLKNAPFEFAKVMDRIIGSLKNKVVLNYFDDYVIPAKDWPEMKERLHHVLQAFTDAKLTLRPRYMLSADGLRPGPTKLQAIREFPTPQNEHDVRRFMGLANFFRRFVPKFSEKARAILTNLTNLTRKGVAFRWSETEKQAFEQIKSSLLNEPVLALFDATRPTELHTDASSLGLAGMLLQEDDSGKLSLVHDFSKKTNEAESKYHSSKLELMAIVWSLD</sequence>
<evidence type="ECO:0000259" key="2">
    <source>
        <dbReference type="PROSITE" id="PS50878"/>
    </source>
</evidence>
<dbReference type="PANTHER" id="PTHR33064">
    <property type="entry name" value="POL PROTEIN"/>
    <property type="match status" value="1"/>
</dbReference>
<feature type="compositionally biased region" description="Basic and acidic residues" evidence="1">
    <location>
        <begin position="185"/>
        <end position="201"/>
    </location>
</feature>
<comment type="caution">
    <text evidence="3">The sequence shown here is derived from an EMBL/GenBank/DDBJ whole genome shotgun (WGS) entry which is preliminary data.</text>
</comment>
<dbReference type="AlphaFoldDB" id="A0A6G0Y9S1"/>
<dbReference type="InterPro" id="IPR000477">
    <property type="entry name" value="RT_dom"/>
</dbReference>
<name>A0A6G0Y9S1_APHCR</name>
<gene>
    <name evidence="3" type="ORF">FWK35_00019090</name>
</gene>
<protein>
    <submittedName>
        <fullName evidence="3">Integrase catalytic domain-containing protein</fullName>
    </submittedName>
</protein>
<dbReference type="PROSITE" id="PS50878">
    <property type="entry name" value="RT_POL"/>
    <property type="match status" value="1"/>
</dbReference>
<dbReference type="EMBL" id="VUJU01005324">
    <property type="protein sequence ID" value="KAF0751603.1"/>
    <property type="molecule type" value="Genomic_DNA"/>
</dbReference>